<dbReference type="KEGG" id="mbw:MSBRW_0185"/>
<accession>A0A0E3QHP1</accession>
<dbReference type="AlphaFoldDB" id="A0A0E3QHP1"/>
<sequence length="76" mass="8303">MNKMLILYSLVIASRSNINCFSRSLQVISTCLESRSTLPIVRSNPSACARHAFRLCISSFNALLSSTSNLFSSNSA</sequence>
<organism evidence="1 2">
    <name type="scientific">Methanosarcina barkeri str. Wiesmoor</name>
    <dbReference type="NCBI Taxonomy" id="1434109"/>
    <lineage>
        <taxon>Archaea</taxon>
        <taxon>Methanobacteriati</taxon>
        <taxon>Methanobacteriota</taxon>
        <taxon>Stenosarchaea group</taxon>
        <taxon>Methanomicrobia</taxon>
        <taxon>Methanosarcinales</taxon>
        <taxon>Methanosarcinaceae</taxon>
        <taxon>Methanosarcina</taxon>
    </lineage>
</organism>
<dbReference type="EMBL" id="CP009526">
    <property type="protein sequence ID" value="AKB49438.1"/>
    <property type="molecule type" value="Genomic_DNA"/>
</dbReference>
<evidence type="ECO:0000313" key="1">
    <source>
        <dbReference type="EMBL" id="AKB49438.1"/>
    </source>
</evidence>
<evidence type="ECO:0000313" key="2">
    <source>
        <dbReference type="Proteomes" id="UP000033038"/>
    </source>
</evidence>
<proteinExistence type="predicted"/>
<dbReference type="HOGENOM" id="CLU_2645866_0_0_2"/>
<reference evidence="1 2" key="1">
    <citation type="submission" date="2014-07" db="EMBL/GenBank/DDBJ databases">
        <title>Methanogenic archaea and the global carbon cycle.</title>
        <authorList>
            <person name="Henriksen J.R."/>
            <person name="Luke J."/>
            <person name="Reinhart S."/>
            <person name="Benedict M.N."/>
            <person name="Youngblut N.D."/>
            <person name="Metcalf M.E."/>
            <person name="Whitaker R.J."/>
            <person name="Metcalf W.W."/>
        </authorList>
    </citation>
    <scope>NUCLEOTIDE SEQUENCE [LARGE SCALE GENOMIC DNA]</scope>
    <source>
        <strain evidence="1 2">Wiesmoor</strain>
    </source>
</reference>
<gene>
    <name evidence="1" type="ORF">MSBRW_0185</name>
</gene>
<name>A0A0E3QHP1_METBA</name>
<protein>
    <submittedName>
        <fullName evidence="1">Uncharacterized protein</fullName>
    </submittedName>
</protein>
<dbReference type="Proteomes" id="UP000033038">
    <property type="component" value="Chromosome"/>
</dbReference>